<dbReference type="RefSeq" id="WP_185661217.1">
    <property type="nucleotide sequence ID" value="NZ_CAWPOO010000012.1"/>
</dbReference>
<dbReference type="Gene3D" id="3.40.630.30">
    <property type="match status" value="1"/>
</dbReference>
<proteinExistence type="predicted"/>
<dbReference type="AlphaFoldDB" id="A0A7X1B801"/>
<sequence>MENILLTRKRPPSIIETENLLLRTPRIEDAIALHDLAAADEAFANATVGQNSSSLETACTAIVRMLEDHRTGTGAWWIVAQKDTGRVIGLTGFNAQHVEHGPMNVLAKDFHKKGLVREVIEGLILCSSPLPYQSTSFHSRSTNDEAETDLTPPTRWYWHNGPSRRCRTGILRCA</sequence>
<keyword evidence="3" id="KW-1185">Reference proteome</keyword>
<feature type="domain" description="N-acetyltransferase" evidence="1">
    <location>
        <begin position="20"/>
        <end position="124"/>
    </location>
</feature>
<comment type="caution">
    <text evidence="2">The sequence shown here is derived from an EMBL/GenBank/DDBJ whole genome shotgun (WGS) entry which is preliminary data.</text>
</comment>
<dbReference type="InterPro" id="IPR000182">
    <property type="entry name" value="GNAT_dom"/>
</dbReference>
<dbReference type="EMBL" id="JACHVC010000012">
    <property type="protein sequence ID" value="MBC2607373.1"/>
    <property type="molecule type" value="Genomic_DNA"/>
</dbReference>
<name>A0A7X1B801_9BACT</name>
<dbReference type="Proteomes" id="UP000526501">
    <property type="component" value="Unassembled WGS sequence"/>
</dbReference>
<keyword evidence="2" id="KW-0808">Transferase</keyword>
<dbReference type="SUPFAM" id="SSF55729">
    <property type="entry name" value="Acyl-CoA N-acyltransferases (Nat)"/>
    <property type="match status" value="1"/>
</dbReference>
<evidence type="ECO:0000313" key="2">
    <source>
        <dbReference type="EMBL" id="MBC2607373.1"/>
    </source>
</evidence>
<evidence type="ECO:0000313" key="3">
    <source>
        <dbReference type="Proteomes" id="UP000526501"/>
    </source>
</evidence>
<accession>A0A7X1B801</accession>
<organism evidence="2 3">
    <name type="scientific">Pelagicoccus albus</name>
    <dbReference type="NCBI Taxonomy" id="415222"/>
    <lineage>
        <taxon>Bacteria</taxon>
        <taxon>Pseudomonadati</taxon>
        <taxon>Verrucomicrobiota</taxon>
        <taxon>Opitutia</taxon>
        <taxon>Puniceicoccales</taxon>
        <taxon>Pelagicoccaceae</taxon>
        <taxon>Pelagicoccus</taxon>
    </lineage>
</organism>
<evidence type="ECO:0000259" key="1">
    <source>
        <dbReference type="Pfam" id="PF13302"/>
    </source>
</evidence>
<protein>
    <submittedName>
        <fullName evidence="2">GNAT family N-acetyltransferase</fullName>
    </submittedName>
</protein>
<reference evidence="2 3" key="1">
    <citation type="submission" date="2020-07" db="EMBL/GenBank/DDBJ databases">
        <authorList>
            <person name="Feng X."/>
        </authorList>
    </citation>
    <scope>NUCLEOTIDE SEQUENCE [LARGE SCALE GENOMIC DNA]</scope>
    <source>
        <strain evidence="2 3">JCM23202</strain>
    </source>
</reference>
<dbReference type="InterPro" id="IPR051531">
    <property type="entry name" value="N-acetyltransferase"/>
</dbReference>
<dbReference type="PANTHER" id="PTHR43792">
    <property type="entry name" value="GNAT FAMILY, PUTATIVE (AFU_ORTHOLOGUE AFUA_3G00765)-RELATED-RELATED"/>
    <property type="match status" value="1"/>
</dbReference>
<dbReference type="GO" id="GO:0016747">
    <property type="term" value="F:acyltransferase activity, transferring groups other than amino-acyl groups"/>
    <property type="evidence" value="ECO:0007669"/>
    <property type="project" value="InterPro"/>
</dbReference>
<dbReference type="Pfam" id="PF13302">
    <property type="entry name" value="Acetyltransf_3"/>
    <property type="match status" value="1"/>
</dbReference>
<dbReference type="InterPro" id="IPR016181">
    <property type="entry name" value="Acyl_CoA_acyltransferase"/>
</dbReference>
<gene>
    <name evidence="2" type="ORF">H5P27_15075</name>
</gene>